<feature type="region of interest" description="Disordered" evidence="1">
    <location>
        <begin position="164"/>
        <end position="219"/>
    </location>
</feature>
<evidence type="ECO:0000313" key="5">
    <source>
        <dbReference type="Proteomes" id="UP000287144"/>
    </source>
</evidence>
<dbReference type="Pfam" id="PF13600">
    <property type="entry name" value="DUF4140"/>
    <property type="match status" value="1"/>
</dbReference>
<feature type="compositionally biased region" description="Acidic residues" evidence="1">
    <location>
        <begin position="83"/>
        <end position="104"/>
    </location>
</feature>
<sequence length="771" mass="86614">MEVTHKVQYKVRELGTRSVTLFPTQAQIKREIKDVPLKPGTNEISILGFSPTIDKNSVMVEGSGSATITGISVEFVPNHELFDDVYPEDDSDDSLSDDDSDEFREEDKYPGLDEAQEREQELRDHLEKAQEEVHNADDRLKILDGYSNAKERTKIAWLVFSESARSPKPSTRQNRNVRASTDSTKKQNAKTFKAKNKVQKAKQKARSKKLKRVEEKRKEKERIRNERARCWPKYCYTVHIQLEVNPSFTPSSSRRSSFSSEIDVVKRSESRTVPVEENPTCDLLLSYVTNSAFWTPSYDLQLSTVNATGTLCFDAGLHNTTSETWENCKITLSTSQATSSTLDDSIPILVPWHIKLASKGSTGNIFNSRQERQQKSDWQSKKIAPPAAKPRQEMFGLNTAPVENDYQMQLMMLEQQNKKRLMMARQEQDGNTGPVRWGSHNPQAQHAMRQQQMMQQQQAQQQAQQQVQRQQMLNPQMTGAAQMMPQQQMQMQQIVQAPQNILMDYSLPEDFNPVVDDDVTMPDAQPSLEFQNSLVEETGFTTTYDLPGLKTLVPKFTVSKQRVARLNFSNVLFSHTVVAKYQPVAYLRAKLRNNSKLTLLRGPASLTLDGSFMGQAKIPRCNSGEIFSLSLGVDSAIRVMYPKPDVRRSTSGMFSKEDSSVYVRTVTVHNTRVTATKPAQVLVLDQVPVSEDDRLRVDISNPRGLTLGGAPQPVGLPGREGQEDKNWGKATATLKGGGQITWDVSLNPGKAVKLGLEYAVSMPSGDAAQEC</sequence>
<accession>A0A428T2J9</accession>
<evidence type="ECO:0000259" key="2">
    <source>
        <dbReference type="Pfam" id="PF13598"/>
    </source>
</evidence>
<reference evidence="4 5" key="1">
    <citation type="submission" date="2017-06" db="EMBL/GenBank/DDBJ databases">
        <title>Comparative genomic analysis of Ambrosia Fusariam Clade fungi.</title>
        <authorList>
            <person name="Stajich J.E."/>
            <person name="Carrillo J."/>
            <person name="Kijimoto T."/>
            <person name="Eskalen A."/>
            <person name="O'Donnell K."/>
            <person name="Kasson M."/>
        </authorList>
    </citation>
    <scope>NUCLEOTIDE SEQUENCE [LARGE SCALE GENOMIC DNA]</scope>
    <source>
        <strain evidence="4 5">NRRL62579</strain>
    </source>
</reference>
<dbReference type="STRING" id="1325735.A0A428T2J9"/>
<proteinExistence type="predicted"/>
<gene>
    <name evidence="4" type="ORF">CEP52_011527</name>
</gene>
<dbReference type="InterPro" id="IPR037291">
    <property type="entry name" value="DUF4139"/>
</dbReference>
<dbReference type="AlphaFoldDB" id="A0A428T2J9"/>
<dbReference type="EMBL" id="NKCK01000140">
    <property type="protein sequence ID" value="RSL96294.1"/>
    <property type="molecule type" value="Genomic_DNA"/>
</dbReference>
<dbReference type="InterPro" id="IPR011935">
    <property type="entry name" value="CHP02231"/>
</dbReference>
<organism evidence="4 5">
    <name type="scientific">Fusarium oligoseptatum</name>
    <dbReference type="NCBI Taxonomy" id="2604345"/>
    <lineage>
        <taxon>Eukaryota</taxon>
        <taxon>Fungi</taxon>
        <taxon>Dikarya</taxon>
        <taxon>Ascomycota</taxon>
        <taxon>Pezizomycotina</taxon>
        <taxon>Sordariomycetes</taxon>
        <taxon>Hypocreomycetidae</taxon>
        <taxon>Hypocreales</taxon>
        <taxon>Nectriaceae</taxon>
        <taxon>Fusarium</taxon>
        <taxon>Fusarium solani species complex</taxon>
    </lineage>
</organism>
<dbReference type="Proteomes" id="UP000287144">
    <property type="component" value="Unassembled WGS sequence"/>
</dbReference>
<feature type="region of interest" description="Disordered" evidence="1">
    <location>
        <begin position="425"/>
        <end position="463"/>
    </location>
</feature>
<feature type="compositionally biased region" description="Low complexity" evidence="1">
    <location>
        <begin position="443"/>
        <end position="463"/>
    </location>
</feature>
<name>A0A428T2J9_9HYPO</name>
<feature type="domain" description="DUF4139" evidence="2">
    <location>
        <begin position="284"/>
        <end position="763"/>
    </location>
</feature>
<evidence type="ECO:0000259" key="3">
    <source>
        <dbReference type="Pfam" id="PF13600"/>
    </source>
</evidence>
<evidence type="ECO:0008006" key="6">
    <source>
        <dbReference type="Google" id="ProtNLM"/>
    </source>
</evidence>
<feature type="compositionally biased region" description="Basic residues" evidence="1">
    <location>
        <begin position="192"/>
        <end position="211"/>
    </location>
</feature>
<feature type="domain" description="DUF4140" evidence="3">
    <location>
        <begin position="19"/>
        <end position="143"/>
    </location>
</feature>
<feature type="region of interest" description="Disordered" evidence="1">
    <location>
        <begin position="83"/>
        <end position="124"/>
    </location>
</feature>
<feature type="compositionally biased region" description="Polar residues" evidence="1">
    <location>
        <begin position="168"/>
        <end position="182"/>
    </location>
</feature>
<evidence type="ECO:0000256" key="1">
    <source>
        <dbReference type="SAM" id="MobiDB-lite"/>
    </source>
</evidence>
<dbReference type="Pfam" id="PF13598">
    <property type="entry name" value="DUF4139"/>
    <property type="match status" value="1"/>
</dbReference>
<feature type="compositionally biased region" description="Basic and acidic residues" evidence="1">
    <location>
        <begin position="105"/>
        <end position="124"/>
    </location>
</feature>
<feature type="region of interest" description="Disordered" evidence="1">
    <location>
        <begin position="369"/>
        <end position="391"/>
    </location>
</feature>
<feature type="compositionally biased region" description="Basic and acidic residues" evidence="1">
    <location>
        <begin position="369"/>
        <end position="380"/>
    </location>
</feature>
<comment type="caution">
    <text evidence="4">The sequence shown here is derived from an EMBL/GenBank/DDBJ whole genome shotgun (WGS) entry which is preliminary data.</text>
</comment>
<keyword evidence="5" id="KW-1185">Reference proteome</keyword>
<feature type="region of interest" description="Disordered" evidence="1">
    <location>
        <begin position="700"/>
        <end position="725"/>
    </location>
</feature>
<evidence type="ECO:0000313" key="4">
    <source>
        <dbReference type="EMBL" id="RSL96294.1"/>
    </source>
</evidence>
<dbReference type="PANTHER" id="PTHR31005:SF8">
    <property type="entry name" value="DUF4139 DOMAIN-CONTAINING PROTEIN"/>
    <property type="match status" value="1"/>
</dbReference>
<protein>
    <recommendedName>
        <fullName evidence="6">DUF4139 domain-containing protein</fullName>
    </recommendedName>
</protein>
<dbReference type="PANTHER" id="PTHR31005">
    <property type="entry name" value="DUF4139 DOMAIN-CONTAINING PROTEIN"/>
    <property type="match status" value="1"/>
</dbReference>
<dbReference type="InterPro" id="IPR025554">
    <property type="entry name" value="DUF4140"/>
</dbReference>